<dbReference type="GO" id="GO:0033897">
    <property type="term" value="F:ribonuclease T2 activity"/>
    <property type="evidence" value="ECO:0007669"/>
    <property type="project" value="InterPro"/>
</dbReference>
<dbReference type="Gene3D" id="3.90.730.10">
    <property type="entry name" value="Ribonuclease T2-like"/>
    <property type="match status" value="1"/>
</dbReference>
<feature type="signal peptide" evidence="3">
    <location>
        <begin position="1"/>
        <end position="24"/>
    </location>
</feature>
<name>A0A833RPP5_9POAL</name>
<evidence type="ECO:0000256" key="2">
    <source>
        <dbReference type="RuleBase" id="RU004328"/>
    </source>
</evidence>
<keyword evidence="3" id="KW-0732">Signal</keyword>
<accession>A0A833RPP5</accession>
<gene>
    <name evidence="4" type="ORF">FCM35_KLT15377</name>
</gene>
<evidence type="ECO:0000313" key="5">
    <source>
        <dbReference type="Proteomes" id="UP000623129"/>
    </source>
</evidence>
<evidence type="ECO:0000313" key="4">
    <source>
        <dbReference type="EMBL" id="KAF3339606.1"/>
    </source>
</evidence>
<protein>
    <submittedName>
        <fullName evidence="4">Extracellular ribonuclease LE</fullName>
    </submittedName>
</protein>
<dbReference type="Proteomes" id="UP000623129">
    <property type="component" value="Unassembled WGS sequence"/>
</dbReference>
<comment type="similarity">
    <text evidence="1 2">Belongs to the RNase T2 family.</text>
</comment>
<organism evidence="4 5">
    <name type="scientific">Carex littledalei</name>
    <dbReference type="NCBI Taxonomy" id="544730"/>
    <lineage>
        <taxon>Eukaryota</taxon>
        <taxon>Viridiplantae</taxon>
        <taxon>Streptophyta</taxon>
        <taxon>Embryophyta</taxon>
        <taxon>Tracheophyta</taxon>
        <taxon>Spermatophyta</taxon>
        <taxon>Magnoliopsida</taxon>
        <taxon>Liliopsida</taxon>
        <taxon>Poales</taxon>
        <taxon>Cyperaceae</taxon>
        <taxon>Cyperoideae</taxon>
        <taxon>Cariceae</taxon>
        <taxon>Carex</taxon>
        <taxon>Carex subgen. Euthyceras</taxon>
    </lineage>
</organism>
<feature type="chain" id="PRO_5033066219" evidence="3">
    <location>
        <begin position="25"/>
        <end position="103"/>
    </location>
</feature>
<reference evidence="4" key="1">
    <citation type="submission" date="2020-01" db="EMBL/GenBank/DDBJ databases">
        <title>Genome sequence of Kobresia littledalei, the first chromosome-level genome in the family Cyperaceae.</title>
        <authorList>
            <person name="Qu G."/>
        </authorList>
    </citation>
    <scope>NUCLEOTIDE SEQUENCE</scope>
    <source>
        <strain evidence="4">C.B.Clarke</strain>
        <tissue evidence="4">Leaf</tissue>
    </source>
</reference>
<dbReference type="AlphaFoldDB" id="A0A833RPP5"/>
<dbReference type="Pfam" id="PF00445">
    <property type="entry name" value="Ribonuclease_T2"/>
    <property type="match status" value="1"/>
</dbReference>
<dbReference type="InterPro" id="IPR036430">
    <property type="entry name" value="RNase_T2-like_sf"/>
</dbReference>
<evidence type="ECO:0000256" key="1">
    <source>
        <dbReference type="ARBA" id="ARBA00007469"/>
    </source>
</evidence>
<dbReference type="EMBL" id="SWLB01000003">
    <property type="protein sequence ID" value="KAF3339606.1"/>
    <property type="molecule type" value="Genomic_DNA"/>
</dbReference>
<sequence length="103" mass="11501">MATLKPSLLLYILASLCISPFIPAQGVAQSDFFYLNLMWPGSYCNTANFKTCCMPTTSKPALDFIVESMEMYDSYSGSVITNCNSTCNFYVNQGSYVIWLDEV</sequence>
<dbReference type="InterPro" id="IPR001568">
    <property type="entry name" value="RNase_T2-like"/>
</dbReference>
<keyword evidence="5" id="KW-1185">Reference proteome</keyword>
<evidence type="ECO:0000256" key="3">
    <source>
        <dbReference type="SAM" id="SignalP"/>
    </source>
</evidence>
<proteinExistence type="inferred from homology"/>
<dbReference type="GO" id="GO:0003723">
    <property type="term" value="F:RNA binding"/>
    <property type="evidence" value="ECO:0007669"/>
    <property type="project" value="InterPro"/>
</dbReference>
<comment type="caution">
    <text evidence="4">The sequence shown here is derived from an EMBL/GenBank/DDBJ whole genome shotgun (WGS) entry which is preliminary data.</text>
</comment>
<dbReference type="OrthoDB" id="435754at2759"/>